<accession>A0A1U7LJ43</accession>
<evidence type="ECO:0000313" key="3">
    <source>
        <dbReference type="Proteomes" id="UP000186594"/>
    </source>
</evidence>
<evidence type="ECO:0008006" key="4">
    <source>
        <dbReference type="Google" id="ProtNLM"/>
    </source>
</evidence>
<dbReference type="GO" id="GO:0000776">
    <property type="term" value="C:kinetochore"/>
    <property type="evidence" value="ECO:0007669"/>
    <property type="project" value="InterPro"/>
</dbReference>
<evidence type="ECO:0000313" key="2">
    <source>
        <dbReference type="EMBL" id="OLL22664.1"/>
    </source>
</evidence>
<name>A0A1U7LJ43_NEOID</name>
<dbReference type="InterPro" id="IPR037475">
    <property type="entry name" value="Sos7"/>
</dbReference>
<feature type="coiled-coil region" evidence="1">
    <location>
        <begin position="31"/>
        <end position="65"/>
    </location>
</feature>
<dbReference type="Proteomes" id="UP000186594">
    <property type="component" value="Unassembled WGS sequence"/>
</dbReference>
<keyword evidence="3" id="KW-1185">Reference proteome</keyword>
<organism evidence="2 3">
    <name type="scientific">Neolecta irregularis (strain DAH-3)</name>
    <dbReference type="NCBI Taxonomy" id="1198029"/>
    <lineage>
        <taxon>Eukaryota</taxon>
        <taxon>Fungi</taxon>
        <taxon>Dikarya</taxon>
        <taxon>Ascomycota</taxon>
        <taxon>Taphrinomycotina</taxon>
        <taxon>Neolectales</taxon>
        <taxon>Neolectaceae</taxon>
        <taxon>Neolecta</taxon>
    </lineage>
</organism>
<dbReference type="GO" id="GO:0034501">
    <property type="term" value="P:protein localization to kinetochore"/>
    <property type="evidence" value="ECO:0007669"/>
    <property type="project" value="InterPro"/>
</dbReference>
<sequence length="237" mass="27607">MQVNERKKEVQHTKSQISQLAKKLGDDYTELSTQVQESQLILKEIQEMEEELTQLLDDENESQQVQIPLPDMIAIAEDHEMEESKLASEISNNRTMITESTRQLEILQTQERRLNLKKLQVEAMAQDALRVRASENQHSRHRKEELGRWYRSMIDLMQRKLSIKSFEILTDKEEIDIVLETKTKPVAIQVFFRGTNFVDAKVPIGFDIDEIVQEARSRNDVAYAINQIRISADSRLP</sequence>
<dbReference type="GO" id="GO:0051315">
    <property type="term" value="P:attachment of mitotic spindle microtubules to kinetochore"/>
    <property type="evidence" value="ECO:0007669"/>
    <property type="project" value="TreeGrafter"/>
</dbReference>
<evidence type="ECO:0000256" key="1">
    <source>
        <dbReference type="SAM" id="Coils"/>
    </source>
</evidence>
<dbReference type="PANTHER" id="PTHR37329:SF1">
    <property type="entry name" value="KINETOCHORE PROTEIN SOS7"/>
    <property type="match status" value="1"/>
</dbReference>
<comment type="caution">
    <text evidence="2">The sequence shown here is derived from an EMBL/GenBank/DDBJ whole genome shotgun (WGS) entry which is preliminary data.</text>
</comment>
<dbReference type="AlphaFoldDB" id="A0A1U7LJ43"/>
<protein>
    <recommendedName>
        <fullName evidence="4">Kinetochore protein SPC25</fullName>
    </recommendedName>
</protein>
<proteinExistence type="predicted"/>
<dbReference type="STRING" id="1198029.A0A1U7LJ43"/>
<dbReference type="EMBL" id="LXFE01002965">
    <property type="protein sequence ID" value="OLL22664.1"/>
    <property type="molecule type" value="Genomic_DNA"/>
</dbReference>
<reference evidence="2 3" key="1">
    <citation type="submission" date="2016-04" db="EMBL/GenBank/DDBJ databases">
        <title>Evolutionary innovation and constraint leading to complex multicellularity in the Ascomycota.</title>
        <authorList>
            <person name="Cisse O."/>
            <person name="Nguyen A."/>
            <person name="Hewitt D.A."/>
            <person name="Jedd G."/>
            <person name="Stajich J.E."/>
        </authorList>
    </citation>
    <scope>NUCLEOTIDE SEQUENCE [LARGE SCALE GENOMIC DNA]</scope>
    <source>
        <strain evidence="2 3">DAH-3</strain>
    </source>
</reference>
<keyword evidence="1" id="KW-0175">Coiled coil</keyword>
<dbReference type="PANTHER" id="PTHR37329">
    <property type="entry name" value="KINETOCHORE PROTEIN SOS7"/>
    <property type="match status" value="1"/>
</dbReference>
<gene>
    <name evidence="2" type="ORF">NEOLI_002469</name>
</gene>